<name>A0ACC1YUU6_MELAZ</name>
<dbReference type="Proteomes" id="UP001164539">
    <property type="component" value="Chromosome 1"/>
</dbReference>
<gene>
    <name evidence="1" type="ORF">OWV82_000380</name>
</gene>
<reference evidence="1 2" key="1">
    <citation type="journal article" date="2023" name="Science">
        <title>Complex scaffold remodeling in plant triterpene biosynthesis.</title>
        <authorList>
            <person name="De La Pena R."/>
            <person name="Hodgson H."/>
            <person name="Liu J.C."/>
            <person name="Stephenson M.J."/>
            <person name="Martin A.C."/>
            <person name="Owen C."/>
            <person name="Harkess A."/>
            <person name="Leebens-Mack J."/>
            <person name="Jimenez L.E."/>
            <person name="Osbourn A."/>
            <person name="Sattely E.S."/>
        </authorList>
    </citation>
    <scope>NUCLEOTIDE SEQUENCE [LARGE SCALE GENOMIC DNA]</scope>
    <source>
        <strain evidence="2">cv. JPN11</strain>
        <tissue evidence="1">Leaf</tissue>
    </source>
</reference>
<comment type="caution">
    <text evidence="1">The sequence shown here is derived from an EMBL/GenBank/DDBJ whole genome shotgun (WGS) entry which is preliminary data.</text>
</comment>
<accession>A0ACC1YUU6</accession>
<dbReference type="EMBL" id="CM051394">
    <property type="protein sequence ID" value="KAJ4727256.1"/>
    <property type="molecule type" value="Genomic_DNA"/>
</dbReference>
<evidence type="ECO:0000313" key="1">
    <source>
        <dbReference type="EMBL" id="KAJ4727256.1"/>
    </source>
</evidence>
<evidence type="ECO:0000313" key="2">
    <source>
        <dbReference type="Proteomes" id="UP001164539"/>
    </source>
</evidence>
<organism evidence="1 2">
    <name type="scientific">Melia azedarach</name>
    <name type="common">Chinaberry tree</name>
    <dbReference type="NCBI Taxonomy" id="155640"/>
    <lineage>
        <taxon>Eukaryota</taxon>
        <taxon>Viridiplantae</taxon>
        <taxon>Streptophyta</taxon>
        <taxon>Embryophyta</taxon>
        <taxon>Tracheophyta</taxon>
        <taxon>Spermatophyta</taxon>
        <taxon>Magnoliopsida</taxon>
        <taxon>eudicotyledons</taxon>
        <taxon>Gunneridae</taxon>
        <taxon>Pentapetalae</taxon>
        <taxon>rosids</taxon>
        <taxon>malvids</taxon>
        <taxon>Sapindales</taxon>
        <taxon>Meliaceae</taxon>
        <taxon>Melia</taxon>
    </lineage>
</organism>
<sequence length="292" mass="32330">MFAETESISPSDWALLESIRHHLFDDNFELDDNISMNFPLQNFSEWNFDLLQNFLSDDFDIPISWSSSPSPTSSSLATTISNIALAPVYSPTSSFNGLFVAERLRDFPLQVSNTKSIIMEPHKALDHAVSLGLLSFDDQVHDNQLEASPKEPTHDDDMPNQLAAARQTQTKPQVVRYRGVRTRPWGKYAAEIRDPKKNGARVWLGTYDTPEGAALAYDKAAFDMRGSKAKLNFPHLLGKVNFKSVGVNNKRRSPEPAPASPCSCSSSSSSTTLHEETPKAKRRKTAGTNSAA</sequence>
<keyword evidence="2" id="KW-1185">Reference proteome</keyword>
<proteinExistence type="predicted"/>
<protein>
    <submittedName>
        <fullName evidence="1">Ethylene-responsive transcription factor</fullName>
    </submittedName>
</protein>